<dbReference type="InterPro" id="IPR003121">
    <property type="entry name" value="SWIB_MDM2_domain"/>
</dbReference>
<dbReference type="InterPro" id="IPR019835">
    <property type="entry name" value="SWIB_domain"/>
</dbReference>
<proteinExistence type="predicted"/>
<dbReference type="EMBL" id="JANAVB010010798">
    <property type="protein sequence ID" value="KAJ6838258.1"/>
    <property type="molecule type" value="Genomic_DNA"/>
</dbReference>
<dbReference type="CDD" id="cd10567">
    <property type="entry name" value="SWIB-MDM2_like"/>
    <property type="match status" value="1"/>
</dbReference>
<feature type="domain" description="DM2" evidence="1">
    <location>
        <begin position="20"/>
        <end position="97"/>
    </location>
</feature>
<reference evidence="2" key="1">
    <citation type="journal article" date="2023" name="GigaByte">
        <title>Genome assembly of the bearded iris, Iris pallida Lam.</title>
        <authorList>
            <person name="Bruccoleri R.E."/>
            <person name="Oakeley E.J."/>
            <person name="Faust A.M.E."/>
            <person name="Altorfer M."/>
            <person name="Dessus-Babus S."/>
            <person name="Burckhardt D."/>
            <person name="Oertli M."/>
            <person name="Naumann U."/>
            <person name="Petersen F."/>
            <person name="Wong J."/>
        </authorList>
    </citation>
    <scope>NUCLEOTIDE SEQUENCE</scope>
    <source>
        <strain evidence="2">GSM-AAB239-AS_SAM_17_03QT</strain>
    </source>
</reference>
<dbReference type="SMART" id="SM00151">
    <property type="entry name" value="SWIB"/>
    <property type="match status" value="1"/>
</dbReference>
<evidence type="ECO:0000259" key="1">
    <source>
        <dbReference type="PROSITE" id="PS51925"/>
    </source>
</evidence>
<dbReference type="PANTHER" id="PTHR13844">
    <property type="entry name" value="SWI/SNF-RELATED MATRIX-ASSOCIATED ACTIN-DEPENDENT REGULATOR OF CHROMATIN SUBFAMILY D"/>
    <property type="match status" value="1"/>
</dbReference>
<dbReference type="Proteomes" id="UP001140949">
    <property type="component" value="Unassembled WGS sequence"/>
</dbReference>
<dbReference type="Pfam" id="PF02201">
    <property type="entry name" value="SWIB"/>
    <property type="match status" value="1"/>
</dbReference>
<protein>
    <recommendedName>
        <fullName evidence="1">DM2 domain-containing protein</fullName>
    </recommendedName>
</protein>
<organism evidence="2 3">
    <name type="scientific">Iris pallida</name>
    <name type="common">Sweet iris</name>
    <dbReference type="NCBI Taxonomy" id="29817"/>
    <lineage>
        <taxon>Eukaryota</taxon>
        <taxon>Viridiplantae</taxon>
        <taxon>Streptophyta</taxon>
        <taxon>Embryophyta</taxon>
        <taxon>Tracheophyta</taxon>
        <taxon>Spermatophyta</taxon>
        <taxon>Magnoliopsida</taxon>
        <taxon>Liliopsida</taxon>
        <taxon>Asparagales</taxon>
        <taxon>Iridaceae</taxon>
        <taxon>Iridoideae</taxon>
        <taxon>Irideae</taxon>
        <taxon>Iris</taxon>
    </lineage>
</organism>
<dbReference type="AlphaFoldDB" id="A0AAX6HC57"/>
<dbReference type="InterPro" id="IPR036885">
    <property type="entry name" value="SWIB_MDM2_dom_sf"/>
</dbReference>
<evidence type="ECO:0000313" key="3">
    <source>
        <dbReference type="Proteomes" id="UP001140949"/>
    </source>
</evidence>
<reference evidence="2" key="2">
    <citation type="submission" date="2023-04" db="EMBL/GenBank/DDBJ databases">
        <authorList>
            <person name="Bruccoleri R.E."/>
            <person name="Oakeley E.J."/>
            <person name="Faust A.-M."/>
            <person name="Dessus-Babus S."/>
            <person name="Altorfer M."/>
            <person name="Burckhardt D."/>
            <person name="Oertli M."/>
            <person name="Naumann U."/>
            <person name="Petersen F."/>
            <person name="Wong J."/>
        </authorList>
    </citation>
    <scope>NUCLEOTIDE SEQUENCE</scope>
    <source>
        <strain evidence="2">GSM-AAB239-AS_SAM_17_03QT</strain>
        <tissue evidence="2">Leaf</tissue>
    </source>
</reference>
<dbReference type="SUPFAM" id="SSF47592">
    <property type="entry name" value="SWIB/MDM2 domain"/>
    <property type="match status" value="1"/>
</dbReference>
<evidence type="ECO:0000313" key="2">
    <source>
        <dbReference type="EMBL" id="KAJ6838258.1"/>
    </source>
</evidence>
<dbReference type="PROSITE" id="PS51925">
    <property type="entry name" value="SWIB_MDM2"/>
    <property type="match status" value="1"/>
</dbReference>
<gene>
    <name evidence="2" type="ORF">M6B38_321025</name>
</gene>
<name>A0AAX6HC57_IRIPA</name>
<sequence length="103" mass="11813">MYQYFLKFTCCCQTKGGSGGLSKVCSVLPELQAIVGEPTMARTQIVKQLWAYIRKNNLQDLANKRKIICSDELRLVFETNSTDMFKMNKLLAKHILPLERIKV</sequence>
<keyword evidence="3" id="KW-1185">Reference proteome</keyword>
<accession>A0AAX6HC57</accession>
<dbReference type="Gene3D" id="1.10.245.10">
    <property type="entry name" value="SWIB/MDM2 domain"/>
    <property type="match status" value="1"/>
</dbReference>
<comment type="caution">
    <text evidence="2">The sequence shown here is derived from an EMBL/GenBank/DDBJ whole genome shotgun (WGS) entry which is preliminary data.</text>
</comment>